<evidence type="ECO:0000313" key="2">
    <source>
        <dbReference type="Proteomes" id="UP000190027"/>
    </source>
</evidence>
<evidence type="ECO:0000313" key="1">
    <source>
        <dbReference type="EMBL" id="SKA93790.1"/>
    </source>
</evidence>
<organism evidence="1 2">
    <name type="scientific">Paucidesulfovibrio gracilis DSM 16080</name>
    <dbReference type="NCBI Taxonomy" id="1121449"/>
    <lineage>
        <taxon>Bacteria</taxon>
        <taxon>Pseudomonadati</taxon>
        <taxon>Thermodesulfobacteriota</taxon>
        <taxon>Desulfovibrionia</taxon>
        <taxon>Desulfovibrionales</taxon>
        <taxon>Desulfovibrionaceae</taxon>
        <taxon>Paucidesulfovibrio</taxon>
    </lineage>
</organism>
<dbReference type="AlphaFoldDB" id="A0A1T4XWA3"/>
<dbReference type="RefSeq" id="WP_078718038.1">
    <property type="nucleotide sequence ID" value="NZ_FUYC01000018.1"/>
</dbReference>
<sequence>MNYNLLDEPWLPALFGDGRTEWIRPWEIVGDNPPVGLNPQRADFRAALMEFLVGLLQTAFAPADMRTRDRMLGSPPSQKKLREAFAAHREFFNLFGERPRFMQDLTMNEMDKPVSNGIGALLIEQPGGITLRENKDFFIKRGQVEAMCPACAAAALFTLQAFAPAGGRGNRTSMRGGGPLSTLCAGDTLWQSLWLNVAPVKGRGSIEPTSDRGVLASRVYAWAAPTRTSDKNEQVHPQDMHPLHVFWGMPRRIVLREEEAQGPCHVCGREHGLAVREFLSRPNGYNYGPEWVHPLTPYTMEQGKPPLSIKGRSNIDAYSNWLGVVYGEPDAKRHMHAAQCVRNAGRRGSRIGVAGYDMDNAKARQWCEHVFPSFVLLGDEVTFVAEVRGMVAAADQVRRNLLGALKDALVHDAGKNQAKTDMSLFENANNMFWGRTEAAFYENAAQLAALPDRDASLSERDELRLVWGRVLLVESSKLFEENAERFGIPPERMERCVEAHKRMRNYNIKYLRGMEMYPPREA</sequence>
<reference evidence="1 2" key="1">
    <citation type="submission" date="2017-02" db="EMBL/GenBank/DDBJ databases">
        <authorList>
            <person name="Peterson S.W."/>
        </authorList>
    </citation>
    <scope>NUCLEOTIDE SEQUENCE [LARGE SCALE GENOMIC DNA]</scope>
    <source>
        <strain evidence="1 2">DSM 16080</strain>
    </source>
</reference>
<dbReference type="STRING" id="1121449.SAMN02745704_02498"/>
<protein>
    <submittedName>
        <fullName evidence="1">CRISPR system Cascade subunit CasA</fullName>
    </submittedName>
</protein>
<gene>
    <name evidence="1" type="ORF">SAMN02745704_02498</name>
</gene>
<accession>A0A1T4XWA3</accession>
<proteinExistence type="predicted"/>
<dbReference type="CDD" id="cd09729">
    <property type="entry name" value="Cse1_I-E"/>
    <property type="match status" value="1"/>
</dbReference>
<keyword evidence="2" id="KW-1185">Reference proteome</keyword>
<dbReference type="OrthoDB" id="5392377at2"/>
<dbReference type="Proteomes" id="UP000190027">
    <property type="component" value="Unassembled WGS sequence"/>
</dbReference>
<name>A0A1T4XWA3_9BACT</name>
<dbReference type="Pfam" id="PF09481">
    <property type="entry name" value="CRISPR_Cse1"/>
    <property type="match status" value="1"/>
</dbReference>
<dbReference type="EMBL" id="FUYC01000018">
    <property type="protein sequence ID" value="SKA93790.1"/>
    <property type="molecule type" value="Genomic_DNA"/>
</dbReference>
<dbReference type="InterPro" id="IPR013381">
    <property type="entry name" value="CRISPR-assoc_prot_Cse1"/>
</dbReference>
<dbReference type="NCBIfam" id="TIGR02547">
    <property type="entry name" value="casA_cse1"/>
    <property type="match status" value="1"/>
</dbReference>